<proteinExistence type="predicted"/>
<dbReference type="EMBL" id="CP023004">
    <property type="protein sequence ID" value="AWI09284.1"/>
    <property type="molecule type" value="Genomic_DNA"/>
</dbReference>
<dbReference type="Proteomes" id="UP000244896">
    <property type="component" value="Chromosome"/>
</dbReference>
<protein>
    <submittedName>
        <fullName evidence="1">Uncharacterized protein</fullName>
    </submittedName>
</protein>
<accession>A0A2U8E417</accession>
<dbReference type="AlphaFoldDB" id="A0A2U8E417"/>
<name>A0A2U8E417_9BACT</name>
<organism evidence="1 2">
    <name type="scientific">Ereboglobus luteus</name>
    <dbReference type="NCBI Taxonomy" id="1796921"/>
    <lineage>
        <taxon>Bacteria</taxon>
        <taxon>Pseudomonadati</taxon>
        <taxon>Verrucomicrobiota</taxon>
        <taxon>Opitutia</taxon>
        <taxon>Opitutales</taxon>
        <taxon>Opitutaceae</taxon>
        <taxon>Ereboglobus</taxon>
    </lineage>
</organism>
<gene>
    <name evidence="1" type="ORF">CKA38_08535</name>
</gene>
<dbReference type="KEGG" id="elut:CKA38_08535"/>
<evidence type="ECO:0000313" key="1">
    <source>
        <dbReference type="EMBL" id="AWI09284.1"/>
    </source>
</evidence>
<evidence type="ECO:0000313" key="2">
    <source>
        <dbReference type="Proteomes" id="UP000244896"/>
    </source>
</evidence>
<dbReference type="RefSeq" id="WP_152032749.1">
    <property type="nucleotide sequence ID" value="NZ_CP023004.1"/>
</dbReference>
<reference evidence="1 2" key="1">
    <citation type="journal article" date="2018" name="Syst. Appl. Microbiol.">
        <title>Ereboglobus luteus gen. nov. sp. nov. from cockroach guts, and new insights into the oxygen relationship of the genera Opitutus and Didymococcus (Verrucomicrobia: Opitutaceae).</title>
        <authorList>
            <person name="Tegtmeier D."/>
            <person name="Belitz A."/>
            <person name="Radek R."/>
            <person name="Heimerl T."/>
            <person name="Brune A."/>
        </authorList>
    </citation>
    <scope>NUCLEOTIDE SEQUENCE [LARGE SCALE GENOMIC DNA]</scope>
    <source>
        <strain evidence="1 2">Ho45</strain>
    </source>
</reference>
<keyword evidence="2" id="KW-1185">Reference proteome</keyword>
<dbReference type="OrthoDB" id="345845at2"/>
<sequence>MDNFENMSGSMMNAIVAILWLSDTGEGRAILKANNLEEAAVRPVPEISSHEITDPSALDFCWGWFFGTGDTGALDPIIATLDYSRYAGALEKFKTSKKNDEDRDAAMKEAMFGAALWSLQVNGAEDQKIAAYLEKNFHSPETPVARKTYIAFILSKLMPERYKLNITGTKNDN</sequence>